<dbReference type="OrthoDB" id="436461at2"/>
<evidence type="ECO:0000313" key="4">
    <source>
        <dbReference type="Proteomes" id="UP000036700"/>
    </source>
</evidence>
<dbReference type="InterPro" id="IPR006935">
    <property type="entry name" value="Helicase/UvrB_N"/>
</dbReference>
<reference evidence="4" key="1">
    <citation type="submission" date="2015-06" db="EMBL/GenBank/DDBJ databases">
        <authorList>
            <person name="Lim Y.L."/>
            <person name="Ee R."/>
            <person name="Yong D."/>
            <person name="How K.Y."/>
            <person name="Yin W.F."/>
            <person name="Chan K.G."/>
        </authorList>
    </citation>
    <scope>NUCLEOTIDE SEQUENCE [LARGE SCALE GENOMIC DNA]</scope>
    <source>
        <strain evidence="4">DSM 25325</strain>
    </source>
</reference>
<evidence type="ECO:0008006" key="5">
    <source>
        <dbReference type="Google" id="ProtNLM"/>
    </source>
</evidence>
<dbReference type="Proteomes" id="UP000036700">
    <property type="component" value="Chromosome"/>
</dbReference>
<name>A0A0G3EJ56_9BURK</name>
<dbReference type="RefSeq" id="WP_047212464.1">
    <property type="nucleotide sequence ID" value="NZ_CP011568.3"/>
</dbReference>
<dbReference type="GO" id="GO:0016787">
    <property type="term" value="F:hydrolase activity"/>
    <property type="evidence" value="ECO:0007669"/>
    <property type="project" value="InterPro"/>
</dbReference>
<gene>
    <name evidence="3" type="ORF">ABW99_00560</name>
</gene>
<evidence type="ECO:0000259" key="1">
    <source>
        <dbReference type="Pfam" id="PF04851"/>
    </source>
</evidence>
<feature type="domain" description="Helicase/UvrB N-terminal" evidence="1">
    <location>
        <begin position="23"/>
        <end position="205"/>
    </location>
</feature>
<dbReference type="EMBL" id="CP011568">
    <property type="protein sequence ID" value="AKJ66945.1"/>
    <property type="molecule type" value="Genomic_DNA"/>
</dbReference>
<protein>
    <recommendedName>
        <fullName evidence="5">Endonuclease Z1 domain-containing protein</fullName>
    </recommendedName>
</protein>
<dbReference type="KEGG" id="ptx:ABW99_00560"/>
<accession>A0A0G3EJ56</accession>
<dbReference type="STRING" id="445709.ABW99_00560"/>
<keyword evidence="4" id="KW-1185">Reference proteome</keyword>
<proteinExistence type="predicted"/>
<dbReference type="Pfam" id="PF04851">
    <property type="entry name" value="ResIII"/>
    <property type="match status" value="1"/>
</dbReference>
<dbReference type="InterPro" id="IPR018310">
    <property type="entry name" value="Put_endonuclease_Z1-dom"/>
</dbReference>
<dbReference type="AlphaFoldDB" id="A0A0G3EJ56"/>
<organism evidence="3 4">
    <name type="scientific">Pandoraea thiooxydans</name>
    <dbReference type="NCBI Taxonomy" id="445709"/>
    <lineage>
        <taxon>Bacteria</taxon>
        <taxon>Pseudomonadati</taxon>
        <taxon>Pseudomonadota</taxon>
        <taxon>Betaproteobacteria</taxon>
        <taxon>Burkholderiales</taxon>
        <taxon>Burkholderiaceae</taxon>
        <taxon>Pandoraea</taxon>
    </lineage>
</organism>
<dbReference type="GO" id="GO:0005524">
    <property type="term" value="F:ATP binding"/>
    <property type="evidence" value="ECO:0007669"/>
    <property type="project" value="InterPro"/>
</dbReference>
<dbReference type="SUPFAM" id="SSF52540">
    <property type="entry name" value="P-loop containing nucleoside triphosphate hydrolases"/>
    <property type="match status" value="1"/>
</dbReference>
<dbReference type="GO" id="GO:0003677">
    <property type="term" value="F:DNA binding"/>
    <property type="evidence" value="ECO:0007669"/>
    <property type="project" value="InterPro"/>
</dbReference>
<dbReference type="InterPro" id="IPR027417">
    <property type="entry name" value="P-loop_NTPase"/>
</dbReference>
<sequence>MKIDGVFYQSFLSQMDRYSEEDKRCIESVVKRLSKKDSTCEERPGMLLGKIQSGKTKTFMAIIGLAFDNQFDITVILTKGTKALAKQTYARVKQEFSSHVKEDRLQVFDIMTVPSGLTKYELNQKLIFIAKKQVDNIDRLIALLGEKYPELKDKGILVVDDEADYASVGFKKSEGEVLSNRTTEQLEQLRTLAEHAAFLQVTATPYALYLQPADIEIQGKAFKPIRPAFTELVPVHADYVGGDYYFDESQEESALASFLYYPLTAEELTVLKKQDGRKVKLDNVLNAKAITGLRSAVCNFLVGACIRRLQDEDYGKAPKKFSFLFHTEAGKEAHAWQEKIVDTLVSSLAKAGAESPTLIEPLLQEAYEEMKPSVTTLQQHLPTYAKVRSAALQMLADGSVMITKVNSEKQIEELLDDDGQLKLRTPLNIFIGGQILDRGITIANLIGFYYGRKPNVYQQDTVLQHSRMFGFRPKADLAVTRFYTEPTIYAAMKRMHECDVALRAEIAKNPEQAVVFIQKDKSGKVIPCSPNKIMLSNTTTLKPFKRMLPVGFQTLSKTKLTPITDKIDKRLDSLNPNEGFEAPFLIELDVALALLDQVQPSLEMFEDEGYTFDWDAAKAALTYLAGLSKKSENRNKVWCLVRKNRNLKRTVSVGSHAQYADAPDSTKTEGRLRQQYSIDHPMLILIRQNGSEEDEWRGAPFYWPIISAQENAQTTIFSHETQKNADVQENDQ</sequence>
<feature type="domain" description="Putative endonuclease Z1" evidence="2">
    <location>
        <begin position="293"/>
        <end position="510"/>
    </location>
</feature>
<evidence type="ECO:0000313" key="3">
    <source>
        <dbReference type="EMBL" id="AKJ66945.1"/>
    </source>
</evidence>
<dbReference type="Pfam" id="PF10593">
    <property type="entry name" value="Z1"/>
    <property type="match status" value="1"/>
</dbReference>
<dbReference type="Gene3D" id="3.40.50.300">
    <property type="entry name" value="P-loop containing nucleotide triphosphate hydrolases"/>
    <property type="match status" value="1"/>
</dbReference>
<evidence type="ECO:0000259" key="2">
    <source>
        <dbReference type="Pfam" id="PF10593"/>
    </source>
</evidence>
<dbReference type="PATRIC" id="fig|445709.3.peg.129"/>